<evidence type="ECO:0000313" key="8">
    <source>
        <dbReference type="Proteomes" id="UP001483337"/>
    </source>
</evidence>
<reference evidence="7 8" key="1">
    <citation type="submission" date="2024-04" db="EMBL/GenBank/DDBJ databases">
        <title>Okeanomitos corallinicola gen. &amp; sp. nov. (Nostocales, Cyanobacteria), a new toxic marine heterocyst-forming cyanobacterium from a coral reef.</title>
        <authorList>
            <person name="Li H."/>
            <person name="Li R."/>
            <person name="Kang J."/>
            <person name="Hii K.S."/>
            <person name="Mohamed H.F."/>
            <person name="Xu X."/>
            <person name="Luo Z."/>
        </authorList>
    </citation>
    <scope>NUCLEOTIDE SEQUENCE [LARGE SCALE GENOMIC DNA]</scope>
    <source>
        <strain evidence="7 8">TIOX110</strain>
    </source>
</reference>
<dbReference type="InterPro" id="IPR003362">
    <property type="entry name" value="Bact_transf"/>
</dbReference>
<feature type="transmembrane region" description="Helical" evidence="5">
    <location>
        <begin position="158"/>
        <end position="180"/>
    </location>
</feature>
<dbReference type="SUPFAM" id="SSF52091">
    <property type="entry name" value="SpoIIaa-like"/>
    <property type="match status" value="1"/>
</dbReference>
<feature type="domain" description="STAS" evidence="6">
    <location>
        <begin position="16"/>
        <end position="127"/>
    </location>
</feature>
<dbReference type="Pfam" id="PF01740">
    <property type="entry name" value="STAS"/>
    <property type="match status" value="1"/>
</dbReference>
<evidence type="ECO:0000313" key="7">
    <source>
        <dbReference type="EMBL" id="WZB86869.1"/>
    </source>
</evidence>
<dbReference type="Proteomes" id="UP001483337">
    <property type="component" value="Chromosome"/>
</dbReference>
<dbReference type="Gene3D" id="3.30.750.24">
    <property type="entry name" value="STAS domain"/>
    <property type="match status" value="1"/>
</dbReference>
<proteinExistence type="inferred from homology"/>
<dbReference type="PROSITE" id="PS50801">
    <property type="entry name" value="STAS"/>
    <property type="match status" value="1"/>
</dbReference>
<protein>
    <recommendedName>
        <fullName evidence="3">Anti-sigma factor antagonist</fullName>
    </recommendedName>
</protein>
<feature type="compositionally biased region" description="Basic and acidic residues" evidence="4">
    <location>
        <begin position="131"/>
        <end position="142"/>
    </location>
</feature>
<accession>A0ABZ2UNC3</accession>
<dbReference type="NCBIfam" id="TIGR00377">
    <property type="entry name" value="ant_ant_sig"/>
    <property type="match status" value="1"/>
</dbReference>
<keyword evidence="5" id="KW-0812">Transmembrane</keyword>
<comment type="similarity">
    <text evidence="1">Belongs to the bacterial sugar transferase family.</text>
</comment>
<dbReference type="InterPro" id="IPR003658">
    <property type="entry name" value="Anti-sigma_ant"/>
</dbReference>
<dbReference type="InterPro" id="IPR002645">
    <property type="entry name" value="STAS_dom"/>
</dbReference>
<name>A0ABZ2UNC3_9CYAN</name>
<gene>
    <name evidence="7" type="ORF">WJM97_15930</name>
</gene>
<evidence type="ECO:0000256" key="3">
    <source>
        <dbReference type="RuleBase" id="RU003749"/>
    </source>
</evidence>
<dbReference type="Pfam" id="PF02397">
    <property type="entry name" value="Bac_transf"/>
    <property type="match status" value="1"/>
</dbReference>
<sequence>MATKVHSFMSSQPTEANFPVTYLNDTAVVQVSMRLSVVEAVGFKQTCQNLLQADSHPQQVIIDFQNTIFMDSSGLGALVSNFKYAQEQSITFKLCHVTPQVMAVLNLTGLDQVFSIESYKSFESTESNDSGDNRKTAGRKVDPLPQTHPSVASWMKRVIDIIGSLVGLVITGFLFIPIAISIQLNDPGPIFFRQTRCGWMGKRFYIWKFRSMCVDAEAKKAQVKNQVEGAFFKNENDPRITKIGRFLRRTSLDELPQFWNVLKGEMSLVGTRPPTPDEVERYEVPEWQRLDVKPGMTGEWQVNGRSTVRSFEDVIRLDLQYQQNWTLVYDLKLIFKTIIILFHKNSGAV</sequence>
<dbReference type="RefSeq" id="WP_353929783.1">
    <property type="nucleotide sequence ID" value="NZ_CP150886.1"/>
</dbReference>
<dbReference type="PANTHER" id="PTHR30576">
    <property type="entry name" value="COLANIC BIOSYNTHESIS UDP-GLUCOSE LIPID CARRIER TRANSFERASE"/>
    <property type="match status" value="1"/>
</dbReference>
<dbReference type="InterPro" id="IPR036513">
    <property type="entry name" value="STAS_dom_sf"/>
</dbReference>
<evidence type="ECO:0000256" key="5">
    <source>
        <dbReference type="SAM" id="Phobius"/>
    </source>
</evidence>
<evidence type="ECO:0000259" key="6">
    <source>
        <dbReference type="PROSITE" id="PS50801"/>
    </source>
</evidence>
<keyword evidence="5" id="KW-1133">Transmembrane helix</keyword>
<organism evidence="7 8">
    <name type="scientific">Okeanomitos corallinicola TIOX110</name>
    <dbReference type="NCBI Taxonomy" id="3133117"/>
    <lineage>
        <taxon>Bacteria</taxon>
        <taxon>Bacillati</taxon>
        <taxon>Cyanobacteriota</taxon>
        <taxon>Cyanophyceae</taxon>
        <taxon>Nostocales</taxon>
        <taxon>Aphanizomenonaceae</taxon>
        <taxon>Okeanomitos</taxon>
    </lineage>
</organism>
<keyword evidence="5" id="KW-0472">Membrane</keyword>
<dbReference type="PANTHER" id="PTHR30576:SF10">
    <property type="entry name" value="SLL5057 PROTEIN"/>
    <property type="match status" value="1"/>
</dbReference>
<dbReference type="CDD" id="cd07043">
    <property type="entry name" value="STAS_anti-anti-sigma_factors"/>
    <property type="match status" value="1"/>
</dbReference>
<evidence type="ECO:0000256" key="1">
    <source>
        <dbReference type="ARBA" id="ARBA00006464"/>
    </source>
</evidence>
<dbReference type="EMBL" id="CP150886">
    <property type="protein sequence ID" value="WZB86869.1"/>
    <property type="molecule type" value="Genomic_DNA"/>
</dbReference>
<feature type="region of interest" description="Disordered" evidence="4">
    <location>
        <begin position="123"/>
        <end position="144"/>
    </location>
</feature>
<comment type="similarity">
    <text evidence="2 3">Belongs to the anti-sigma-factor antagonist family.</text>
</comment>
<keyword evidence="8" id="KW-1185">Reference proteome</keyword>
<evidence type="ECO:0000256" key="2">
    <source>
        <dbReference type="ARBA" id="ARBA00009013"/>
    </source>
</evidence>
<evidence type="ECO:0000256" key="4">
    <source>
        <dbReference type="SAM" id="MobiDB-lite"/>
    </source>
</evidence>